<evidence type="ECO:0000256" key="8">
    <source>
        <dbReference type="ARBA" id="ARBA00023237"/>
    </source>
</evidence>
<keyword evidence="10" id="KW-1133">Transmembrane helix</keyword>
<reference evidence="13 14" key="2">
    <citation type="journal article" date="2017" name="Int. J. Syst. Evol. Microbiol.">
        <title>Rouxiella badensis sp. nov. and Rouxiella silvae sp. nov. isolated from peat bog soil in Germany and emendation of the genus description.</title>
        <authorList>
            <person name="Le Fleche-Mateos A."/>
            <person name="Kugler J.H."/>
            <person name="Hansen S.H."/>
            <person name="Syldatk C."/>
            <person name="Hausmann R."/>
            <person name="Lomprez F."/>
            <person name="Vandenbogaert M."/>
            <person name="Manuguerra J.C."/>
            <person name="Grimont P.A."/>
        </authorList>
    </citation>
    <scope>NUCLEOTIDE SEQUENCE [LARGE SCALE GENOMIC DNA]</scope>
    <source>
        <strain evidence="13 14">213</strain>
    </source>
</reference>
<evidence type="ECO:0000256" key="4">
    <source>
        <dbReference type="ARBA" id="ARBA00022729"/>
    </source>
</evidence>
<organism evidence="12 15">
    <name type="scientific">Rouxiella silvae</name>
    <dbReference type="NCBI Taxonomy" id="1646373"/>
    <lineage>
        <taxon>Bacteria</taxon>
        <taxon>Pseudomonadati</taxon>
        <taxon>Pseudomonadota</taxon>
        <taxon>Gammaproteobacteria</taxon>
        <taxon>Enterobacterales</taxon>
        <taxon>Yersiniaceae</taxon>
        <taxon>Rouxiella</taxon>
    </lineage>
</organism>
<evidence type="ECO:0000256" key="9">
    <source>
        <dbReference type="ARBA" id="ARBA00023288"/>
    </source>
</evidence>
<dbReference type="PANTHER" id="PTHR30046">
    <property type="entry name" value="FLAGELLAR M-RING PROTEIN"/>
    <property type="match status" value="1"/>
</dbReference>
<dbReference type="NCBIfam" id="NF011852">
    <property type="entry name" value="PRK15324.1"/>
    <property type="match status" value="1"/>
</dbReference>
<dbReference type="InterPro" id="IPR043427">
    <property type="entry name" value="YscJ/FliF"/>
</dbReference>
<evidence type="ECO:0000256" key="1">
    <source>
        <dbReference type="ARBA" id="ARBA00004459"/>
    </source>
</evidence>
<keyword evidence="3" id="KW-0813">Transport</keyword>
<dbReference type="InterPro" id="IPR006182">
    <property type="entry name" value="FliF_N_dom"/>
</dbReference>
<dbReference type="GO" id="GO:0009279">
    <property type="term" value="C:cell outer membrane"/>
    <property type="evidence" value="ECO:0007669"/>
    <property type="project" value="UniProtKB-SubCell"/>
</dbReference>
<keyword evidence="10" id="KW-0812">Transmembrane</keyword>
<dbReference type="EMBL" id="MRWD01000037">
    <property type="protein sequence ID" value="ORJ20333.1"/>
    <property type="molecule type" value="Genomic_DNA"/>
</dbReference>
<evidence type="ECO:0000313" key="12">
    <source>
        <dbReference type="EMBL" id="MBF6637700.1"/>
    </source>
</evidence>
<dbReference type="RefSeq" id="WP_084983525.1">
    <property type="nucleotide sequence ID" value="NZ_CBCSCF010000003.1"/>
</dbReference>
<dbReference type="Gene3D" id="3.30.300.30">
    <property type="match status" value="1"/>
</dbReference>
<dbReference type="AlphaFoldDB" id="A0AA40X2X0"/>
<keyword evidence="9 10" id="KW-0449">Lipoprotein</keyword>
<dbReference type="GO" id="GO:0009306">
    <property type="term" value="P:protein secretion"/>
    <property type="evidence" value="ECO:0007669"/>
    <property type="project" value="InterPro"/>
</dbReference>
<evidence type="ECO:0000256" key="2">
    <source>
        <dbReference type="ARBA" id="ARBA00009509"/>
    </source>
</evidence>
<dbReference type="Pfam" id="PF01514">
    <property type="entry name" value="YscJ_FliF"/>
    <property type="match status" value="1"/>
</dbReference>
<evidence type="ECO:0000256" key="5">
    <source>
        <dbReference type="ARBA" id="ARBA00022927"/>
    </source>
</evidence>
<feature type="transmembrane region" description="Helical" evidence="10">
    <location>
        <begin position="209"/>
        <end position="229"/>
    </location>
</feature>
<evidence type="ECO:0000256" key="7">
    <source>
        <dbReference type="ARBA" id="ARBA00023139"/>
    </source>
</evidence>
<evidence type="ECO:0000259" key="11">
    <source>
        <dbReference type="Pfam" id="PF01514"/>
    </source>
</evidence>
<dbReference type="Proteomes" id="UP000192722">
    <property type="component" value="Unassembled WGS sequence"/>
</dbReference>
<dbReference type="PANTHER" id="PTHR30046:SF3">
    <property type="entry name" value="SECRETION SYSTEM APPARATUS LIPOPROTEIN SSAJ"/>
    <property type="match status" value="1"/>
</dbReference>
<keyword evidence="6 10" id="KW-0472">Membrane</keyword>
<reference evidence="12" key="4">
    <citation type="submission" date="2022-09" db="EMBL/GenBank/DDBJ databases">
        <title>Rouxiella aceris sp. nov., isolated from tree sap and emended description of the genus Rhouxiella.</title>
        <authorList>
            <person name="Kim I.S."/>
        </authorList>
    </citation>
    <scope>NUCLEOTIDE SEQUENCE</scope>
    <source>
        <strain evidence="12">SAP-2</strain>
    </source>
</reference>
<proteinExistence type="inferred from homology"/>
<keyword evidence="4 10" id="KW-0732">Signal</keyword>
<dbReference type="EMBL" id="JADMKS010000005">
    <property type="protein sequence ID" value="MBF6637700.1"/>
    <property type="molecule type" value="Genomic_DNA"/>
</dbReference>
<keyword evidence="5" id="KW-0653">Protein transport</keyword>
<comment type="caution">
    <text evidence="12">The sequence shown here is derived from an EMBL/GenBank/DDBJ whole genome shotgun (WGS) entry which is preliminary data.</text>
</comment>
<dbReference type="PROSITE" id="PS51257">
    <property type="entry name" value="PROKAR_LIPOPROTEIN"/>
    <property type="match status" value="1"/>
</dbReference>
<dbReference type="InterPro" id="IPR045851">
    <property type="entry name" value="AMP-bd_C_sf"/>
</dbReference>
<gene>
    <name evidence="13" type="ORF">BS639_15280</name>
    <name evidence="12" type="ORF">ITX54_13630</name>
</gene>
<evidence type="ECO:0000256" key="6">
    <source>
        <dbReference type="ARBA" id="ARBA00023136"/>
    </source>
</evidence>
<keyword evidence="7 10" id="KW-0564">Palmitate</keyword>
<reference evidence="12" key="3">
    <citation type="submission" date="2020-11" db="EMBL/GenBank/DDBJ databases">
        <authorList>
            <person name="Lee S.D."/>
        </authorList>
    </citation>
    <scope>NUCLEOTIDE SEQUENCE</scope>
    <source>
        <strain evidence="12">SAP-2</strain>
    </source>
</reference>
<dbReference type="InterPro" id="IPR003282">
    <property type="entry name" value="T3SS_SctJ"/>
</dbReference>
<comment type="similarity">
    <text evidence="2 10">Belongs to the YscJ lipoprotein family.</text>
</comment>
<reference evidence="13" key="1">
    <citation type="submission" date="2016-12" db="EMBL/GenBank/DDBJ databases">
        <authorList>
            <person name="Le Fleche-Mateos A."/>
        </authorList>
    </citation>
    <scope>NUCLEOTIDE SEQUENCE</scope>
    <source>
        <strain evidence="13">213</strain>
    </source>
</reference>
<comment type="subcellular location">
    <subcellularLocation>
        <location evidence="1">Cell outer membrane</location>
        <topology evidence="1">Lipid-anchor</topology>
    </subcellularLocation>
</comment>
<name>A0AA40X2X0_9GAMM</name>
<dbReference type="Proteomes" id="UP000705283">
    <property type="component" value="Unassembled WGS sequence"/>
</dbReference>
<dbReference type="PRINTS" id="PR01338">
    <property type="entry name" value="TYPE3OMKPROT"/>
</dbReference>
<keyword evidence="14" id="KW-1185">Reference proteome</keyword>
<dbReference type="NCBIfam" id="TIGR02544">
    <property type="entry name" value="III_secr_YscJ"/>
    <property type="match status" value="1"/>
</dbReference>
<evidence type="ECO:0000256" key="3">
    <source>
        <dbReference type="ARBA" id="ARBA00022448"/>
    </source>
</evidence>
<evidence type="ECO:0000313" key="15">
    <source>
        <dbReference type="Proteomes" id="UP000705283"/>
    </source>
</evidence>
<evidence type="ECO:0000313" key="14">
    <source>
        <dbReference type="Proteomes" id="UP000192722"/>
    </source>
</evidence>
<evidence type="ECO:0000313" key="13">
    <source>
        <dbReference type="EMBL" id="ORJ20333.1"/>
    </source>
</evidence>
<protein>
    <recommendedName>
        <fullName evidence="10">Lipoprotein</fullName>
    </recommendedName>
</protein>
<accession>A0AA40X2X0</accession>
<dbReference type="Gene3D" id="3.30.70.1530">
    <property type="entry name" value="Hypothetical protein rpa1041"/>
    <property type="match status" value="1"/>
</dbReference>
<sequence length="240" mass="26976">MKAQYFILGLSIFLLMGCRQQELLKGLEQRQANEVIALLQRNKIDAEKKDIAKEGYRISVDPKDFSTSVDLLRIFNLPSKPRMEIAQMFPSDSLISSPLAETARLYSAIEQRLEQSLLALEGVTSAQIHVSYHFDSGSNGRKKDPEHVAALISYDRNIDSTLMISDVKRLLKNSFNNLNYDNISVVLTRSPTPLPIAPIEKTASSPSGLYWWLAILPILLTAIAGYKFWQRFSVRDGSNG</sequence>
<evidence type="ECO:0000256" key="10">
    <source>
        <dbReference type="RuleBase" id="RU364102"/>
    </source>
</evidence>
<feature type="domain" description="Flagellar M-ring N-terminal" evidence="11">
    <location>
        <begin position="21"/>
        <end position="186"/>
    </location>
</feature>
<keyword evidence="8 10" id="KW-0998">Cell outer membrane</keyword>